<dbReference type="GO" id="GO:0006782">
    <property type="term" value="P:protoporphyrinogen IX biosynthetic process"/>
    <property type="evidence" value="ECO:0007669"/>
    <property type="project" value="UniProtKB-UniRule"/>
</dbReference>
<evidence type="ECO:0000313" key="11">
    <source>
        <dbReference type="EMBL" id="MBB6180132.1"/>
    </source>
</evidence>
<organism evidence="11 12">
    <name type="scientific">Pseudorhizobium flavum</name>
    <dbReference type="NCBI Taxonomy" id="1335061"/>
    <lineage>
        <taxon>Bacteria</taxon>
        <taxon>Pseudomonadati</taxon>
        <taxon>Pseudomonadota</taxon>
        <taxon>Alphaproteobacteria</taxon>
        <taxon>Hyphomicrobiales</taxon>
        <taxon>Rhizobiaceae</taxon>
        <taxon>Rhizobium/Agrobacterium group</taxon>
        <taxon>Pseudorhizobium</taxon>
    </lineage>
</organism>
<dbReference type="UniPathway" id="UPA00251">
    <property type="reaction ID" value="UER00320"/>
</dbReference>
<evidence type="ECO:0000256" key="2">
    <source>
        <dbReference type="ARBA" id="ARBA00008133"/>
    </source>
</evidence>
<dbReference type="InterPro" id="IPR003754">
    <property type="entry name" value="4pyrrol_synth_uPrphyn_synth"/>
</dbReference>
<dbReference type="InterPro" id="IPR036108">
    <property type="entry name" value="4pyrrol_syn_uPrphyn_synt_sf"/>
</dbReference>
<comment type="function">
    <text evidence="6 9">Catalyzes cyclization of the linear tetrapyrrole, hydroxymethylbilane, to the macrocyclic uroporphyrinogen III.</text>
</comment>
<dbReference type="PANTHER" id="PTHR38042">
    <property type="entry name" value="UROPORPHYRINOGEN-III SYNTHASE, CHLOROPLASTIC"/>
    <property type="match status" value="1"/>
</dbReference>
<dbReference type="EC" id="4.2.1.75" evidence="3 9"/>
<accession>A0A7W9YXB9</accession>
<evidence type="ECO:0000256" key="8">
    <source>
        <dbReference type="ARBA" id="ARBA00048617"/>
    </source>
</evidence>
<evidence type="ECO:0000313" key="12">
    <source>
        <dbReference type="Proteomes" id="UP000535501"/>
    </source>
</evidence>
<dbReference type="Proteomes" id="UP000535501">
    <property type="component" value="Unassembled WGS sequence"/>
</dbReference>
<dbReference type="SUPFAM" id="SSF69618">
    <property type="entry name" value="HemD-like"/>
    <property type="match status" value="1"/>
</dbReference>
<comment type="caution">
    <text evidence="11">The sequence shown here is derived from an EMBL/GenBank/DDBJ whole genome shotgun (WGS) entry which is preliminary data.</text>
</comment>
<dbReference type="CDD" id="cd06578">
    <property type="entry name" value="HemD"/>
    <property type="match status" value="1"/>
</dbReference>
<dbReference type="GO" id="GO:0004852">
    <property type="term" value="F:uroporphyrinogen-III synthase activity"/>
    <property type="evidence" value="ECO:0007669"/>
    <property type="project" value="UniProtKB-UniRule"/>
</dbReference>
<evidence type="ECO:0000256" key="9">
    <source>
        <dbReference type="RuleBase" id="RU366031"/>
    </source>
</evidence>
<comment type="similarity">
    <text evidence="2 9">Belongs to the uroporphyrinogen-III synthase family.</text>
</comment>
<dbReference type="Pfam" id="PF02602">
    <property type="entry name" value="HEM4"/>
    <property type="match status" value="1"/>
</dbReference>
<reference evidence="11 12" key="1">
    <citation type="submission" date="2020-08" db="EMBL/GenBank/DDBJ databases">
        <title>Genomic Encyclopedia of Type Strains, Phase IV (KMG-IV): sequencing the most valuable type-strain genomes for metagenomic binning, comparative biology and taxonomic classification.</title>
        <authorList>
            <person name="Goeker M."/>
        </authorList>
    </citation>
    <scope>NUCLEOTIDE SEQUENCE [LARGE SCALE GENOMIC DNA]</scope>
    <source>
        <strain evidence="11 12">DSM 102134</strain>
    </source>
</reference>
<protein>
    <recommendedName>
        <fullName evidence="7 9">Uroporphyrinogen-III synthase</fullName>
        <ecNumber evidence="3 9">4.2.1.75</ecNumber>
    </recommendedName>
</protein>
<dbReference type="NCBIfam" id="NF006621">
    <property type="entry name" value="PRK09189.1"/>
    <property type="match status" value="1"/>
</dbReference>
<comment type="pathway">
    <text evidence="1 9">Porphyrin-containing compound metabolism; protoporphyrin-IX biosynthesis; coproporphyrinogen-III from 5-aminolevulinate: step 3/4.</text>
</comment>
<dbReference type="GO" id="GO:0006780">
    <property type="term" value="P:uroporphyrinogen III biosynthetic process"/>
    <property type="evidence" value="ECO:0007669"/>
    <property type="project" value="UniProtKB-UniRule"/>
</dbReference>
<evidence type="ECO:0000256" key="5">
    <source>
        <dbReference type="ARBA" id="ARBA00023244"/>
    </source>
</evidence>
<dbReference type="InterPro" id="IPR039793">
    <property type="entry name" value="UROS/Hem4"/>
</dbReference>
<evidence type="ECO:0000259" key="10">
    <source>
        <dbReference type="Pfam" id="PF02602"/>
    </source>
</evidence>
<name>A0A7W9YXB9_9HYPH</name>
<dbReference type="EMBL" id="JACHEJ010000004">
    <property type="protein sequence ID" value="MBB6180132.1"/>
    <property type="molecule type" value="Genomic_DNA"/>
</dbReference>
<keyword evidence="4 9" id="KW-0456">Lyase</keyword>
<dbReference type="AlphaFoldDB" id="A0A7W9YXB9"/>
<proteinExistence type="inferred from homology"/>
<feature type="domain" description="Tetrapyrrole biosynthesis uroporphyrinogen III synthase" evidence="10">
    <location>
        <begin position="16"/>
        <end position="236"/>
    </location>
</feature>
<keyword evidence="5 9" id="KW-0627">Porphyrin biosynthesis</keyword>
<evidence type="ECO:0000256" key="3">
    <source>
        <dbReference type="ARBA" id="ARBA00013109"/>
    </source>
</evidence>
<dbReference type="RefSeq" id="WP_172977864.1">
    <property type="nucleotide sequence ID" value="NZ_JACHEJ010000004.1"/>
</dbReference>
<gene>
    <name evidence="11" type="ORF">HNQ75_002107</name>
</gene>
<comment type="catalytic activity">
    <reaction evidence="8 9">
        <text>hydroxymethylbilane = uroporphyrinogen III + H2O</text>
        <dbReference type="Rhea" id="RHEA:18965"/>
        <dbReference type="ChEBI" id="CHEBI:15377"/>
        <dbReference type="ChEBI" id="CHEBI:57308"/>
        <dbReference type="ChEBI" id="CHEBI:57845"/>
        <dbReference type="EC" id="4.2.1.75"/>
    </reaction>
</comment>
<evidence type="ECO:0000256" key="6">
    <source>
        <dbReference type="ARBA" id="ARBA00037589"/>
    </source>
</evidence>
<dbReference type="Gene3D" id="3.40.50.10090">
    <property type="match status" value="2"/>
</dbReference>
<keyword evidence="12" id="KW-1185">Reference proteome</keyword>
<sequence length="239" mass="25558">MRVLVTRPERAAARTLERLRALGHDPVAFPVTAAEQRPQPVREALEKPHSAILVTSAEAVRVLRSLGDTISRHLGETVFAVGEATATVLRETGFSDIRIAEGTGASMMRLFGEEFAQLAATSPLLYLAGYPRSPALEAGLVTLGVPVNVVEAYRMHPLPLASAAVEAVLCHRPVHAVLFYSRETARQFFKVTTVDALGALLGVPLLCLSANVSEAIPESLHSNIRVAAGPDEESLLALL</sequence>
<evidence type="ECO:0000256" key="7">
    <source>
        <dbReference type="ARBA" id="ARBA00040167"/>
    </source>
</evidence>
<dbReference type="PANTHER" id="PTHR38042:SF1">
    <property type="entry name" value="UROPORPHYRINOGEN-III SYNTHASE, CHLOROPLASTIC"/>
    <property type="match status" value="1"/>
</dbReference>
<evidence type="ECO:0000256" key="4">
    <source>
        <dbReference type="ARBA" id="ARBA00023239"/>
    </source>
</evidence>
<evidence type="ECO:0000256" key="1">
    <source>
        <dbReference type="ARBA" id="ARBA00004772"/>
    </source>
</evidence>